<evidence type="ECO:0000259" key="1">
    <source>
        <dbReference type="Pfam" id="PF19054"/>
    </source>
</evidence>
<evidence type="ECO:0000313" key="3">
    <source>
        <dbReference type="Proteomes" id="UP001332243"/>
    </source>
</evidence>
<dbReference type="Pfam" id="PF19054">
    <property type="entry name" value="DUF5753"/>
    <property type="match status" value="1"/>
</dbReference>
<reference evidence="2 3" key="1">
    <citation type="submission" date="2024-01" db="EMBL/GenBank/DDBJ databases">
        <title>Genome insights into Plantactinospora sonchi sp. nov.</title>
        <authorList>
            <person name="Wang L."/>
        </authorList>
    </citation>
    <scope>NUCLEOTIDE SEQUENCE [LARGE SCALE GENOMIC DNA]</scope>
    <source>
        <strain evidence="2 3">NEAU-QY2</strain>
    </source>
</reference>
<protein>
    <submittedName>
        <fullName evidence="2">Helix-turn-helix transcriptional regulator</fullName>
    </submittedName>
</protein>
<sequence length="270" mass="29915">MVTGAQQSMIAFIVDEIRRARLMAELTQEVFGRGVGFCASQVSAVENGTRALTLDYVRGADATLKTGGLFERMVVRLKLDGEPSWLRQWIEIEEKAAALRWFENTVVPGLLQTEAYARAIFAGMGVLSRSEVDERVAARMDRQAVLSREKPPQISIVLDEGLLRRPVGGPKVMRDQLHHLVAVVSELPQIRIQVVPTEAGAYAGLTGLFEIATLSDGETVAFLDNYLQGMVVHEPSEVLWIGSVWESIRGEALPHHQSIKLISEVAERWN</sequence>
<accession>A0ABU7RPU8</accession>
<proteinExistence type="predicted"/>
<name>A0ABU7RPU8_9ACTN</name>
<dbReference type="SUPFAM" id="SSF47413">
    <property type="entry name" value="lambda repressor-like DNA-binding domains"/>
    <property type="match status" value="1"/>
</dbReference>
<dbReference type="Gene3D" id="1.10.260.40">
    <property type="entry name" value="lambda repressor-like DNA-binding domains"/>
    <property type="match status" value="1"/>
</dbReference>
<dbReference type="RefSeq" id="WP_331213629.1">
    <property type="nucleotide sequence ID" value="NZ_JAZGQK010000006.1"/>
</dbReference>
<dbReference type="EMBL" id="JAZGQK010000006">
    <property type="protein sequence ID" value="MEE6258525.1"/>
    <property type="molecule type" value="Genomic_DNA"/>
</dbReference>
<dbReference type="InterPro" id="IPR043917">
    <property type="entry name" value="DUF5753"/>
</dbReference>
<feature type="domain" description="DUF5753" evidence="1">
    <location>
        <begin position="87"/>
        <end position="264"/>
    </location>
</feature>
<evidence type="ECO:0000313" key="2">
    <source>
        <dbReference type="EMBL" id="MEE6258525.1"/>
    </source>
</evidence>
<dbReference type="CDD" id="cd00093">
    <property type="entry name" value="HTH_XRE"/>
    <property type="match status" value="1"/>
</dbReference>
<gene>
    <name evidence="2" type="ORF">V1633_08480</name>
</gene>
<comment type="caution">
    <text evidence="2">The sequence shown here is derived from an EMBL/GenBank/DDBJ whole genome shotgun (WGS) entry which is preliminary data.</text>
</comment>
<dbReference type="InterPro" id="IPR001387">
    <property type="entry name" value="Cro/C1-type_HTH"/>
</dbReference>
<dbReference type="InterPro" id="IPR010982">
    <property type="entry name" value="Lambda_DNA-bd_dom_sf"/>
</dbReference>
<dbReference type="Proteomes" id="UP001332243">
    <property type="component" value="Unassembled WGS sequence"/>
</dbReference>
<keyword evidence="3" id="KW-1185">Reference proteome</keyword>
<organism evidence="2 3">
    <name type="scientific">Plantactinospora sonchi</name>
    <dbReference type="NCBI Taxonomy" id="1544735"/>
    <lineage>
        <taxon>Bacteria</taxon>
        <taxon>Bacillati</taxon>
        <taxon>Actinomycetota</taxon>
        <taxon>Actinomycetes</taxon>
        <taxon>Micromonosporales</taxon>
        <taxon>Micromonosporaceae</taxon>
        <taxon>Plantactinospora</taxon>
    </lineage>
</organism>